<dbReference type="PANTHER" id="PTHR47706:SF6">
    <property type="entry name" value="NMRA-LIKE FAMILY PROTEIN (AFU_ORTHOLOGUE AFUA_6G00280)"/>
    <property type="match status" value="1"/>
</dbReference>
<keyword evidence="1" id="KW-0521">NADP</keyword>
<gene>
    <name evidence="4" type="ORF">FA10DRAFT_270138</name>
</gene>
<dbReference type="GO" id="GO:0016491">
    <property type="term" value="F:oxidoreductase activity"/>
    <property type="evidence" value="ECO:0007669"/>
    <property type="project" value="UniProtKB-KW"/>
</dbReference>
<evidence type="ECO:0000313" key="5">
    <source>
        <dbReference type="Proteomes" id="UP000245768"/>
    </source>
</evidence>
<accession>A0A316YA83</accession>
<name>A0A316YA83_9BASI</name>
<dbReference type="InterPro" id="IPR008030">
    <property type="entry name" value="NmrA-like"/>
</dbReference>
<dbReference type="AlphaFoldDB" id="A0A316YA83"/>
<dbReference type="Proteomes" id="UP000245768">
    <property type="component" value="Unassembled WGS sequence"/>
</dbReference>
<dbReference type="STRING" id="215250.A0A316YA83"/>
<dbReference type="PANTHER" id="PTHR47706">
    <property type="entry name" value="NMRA-LIKE FAMILY PROTEIN"/>
    <property type="match status" value="1"/>
</dbReference>
<dbReference type="Gene3D" id="3.40.50.720">
    <property type="entry name" value="NAD(P)-binding Rossmann-like Domain"/>
    <property type="match status" value="1"/>
</dbReference>
<evidence type="ECO:0000313" key="4">
    <source>
        <dbReference type="EMBL" id="PWN86586.1"/>
    </source>
</evidence>
<evidence type="ECO:0000256" key="2">
    <source>
        <dbReference type="ARBA" id="ARBA00023002"/>
    </source>
</evidence>
<dbReference type="RefSeq" id="XP_025373784.1">
    <property type="nucleotide sequence ID" value="XM_025523012.1"/>
</dbReference>
<dbReference type="EMBL" id="KZ819644">
    <property type="protein sequence ID" value="PWN86586.1"/>
    <property type="molecule type" value="Genomic_DNA"/>
</dbReference>
<proteinExistence type="predicted"/>
<organism evidence="4 5">
    <name type="scientific">Acaromyces ingoldii</name>
    <dbReference type="NCBI Taxonomy" id="215250"/>
    <lineage>
        <taxon>Eukaryota</taxon>
        <taxon>Fungi</taxon>
        <taxon>Dikarya</taxon>
        <taxon>Basidiomycota</taxon>
        <taxon>Ustilaginomycotina</taxon>
        <taxon>Exobasidiomycetes</taxon>
        <taxon>Exobasidiales</taxon>
        <taxon>Cryptobasidiaceae</taxon>
        <taxon>Acaromyces</taxon>
    </lineage>
</organism>
<dbReference type="InterPro" id="IPR045312">
    <property type="entry name" value="PCBER-like"/>
</dbReference>
<evidence type="ECO:0000259" key="3">
    <source>
        <dbReference type="Pfam" id="PF05368"/>
    </source>
</evidence>
<keyword evidence="2" id="KW-0560">Oxidoreductase</keyword>
<dbReference type="InterPro" id="IPR036291">
    <property type="entry name" value="NAD(P)-bd_dom_sf"/>
</dbReference>
<dbReference type="Pfam" id="PF05368">
    <property type="entry name" value="NmrA"/>
    <property type="match status" value="1"/>
</dbReference>
<dbReference type="InterPro" id="IPR051609">
    <property type="entry name" value="NmrA/Isoflavone_reductase-like"/>
</dbReference>
<dbReference type="GeneID" id="37044928"/>
<dbReference type="Gene3D" id="3.90.25.10">
    <property type="entry name" value="UDP-galactose 4-epimerase, domain 1"/>
    <property type="match status" value="1"/>
</dbReference>
<dbReference type="CDD" id="cd05259">
    <property type="entry name" value="PCBER_SDR_a"/>
    <property type="match status" value="1"/>
</dbReference>
<keyword evidence="5" id="KW-1185">Reference proteome</keyword>
<dbReference type="InParanoid" id="A0A316YA83"/>
<dbReference type="SUPFAM" id="SSF51735">
    <property type="entry name" value="NAD(P)-binding Rossmann-fold domains"/>
    <property type="match status" value="1"/>
</dbReference>
<sequence>MSRRAVLVLGAGELGMAVLRGLLNHKDIFKVSVLLRASTVNKGPDGDTRLAELKSLGIESFIAGDIQEDSDTSLASTFAEFDIVVGCTGFLGGPGTQTKLARCAIEASDRRQKEFRYVPWQFGVDYDILSHGKSLGLFDEQCSVRDLLRSTASGDRLSWTIVSTGIFTSFLFEDAFGVVERQQGGAVVIVRALGDWDVEITTTTVEDIGTLTAAILQGFDENRDRVVFVAGETISYGRLADVVEGYLAAKKVSVRRERWDLERLQEALRDQPDDALKKYRVIFGGKEGIAWPASQNYNVRRGISVQNVSGWLQKKQPFA</sequence>
<evidence type="ECO:0000256" key="1">
    <source>
        <dbReference type="ARBA" id="ARBA00022857"/>
    </source>
</evidence>
<protein>
    <submittedName>
        <fullName evidence="4">Isoflavone reductase</fullName>
    </submittedName>
</protein>
<dbReference type="OrthoDB" id="5283654at2759"/>
<feature type="domain" description="NmrA-like" evidence="3">
    <location>
        <begin position="5"/>
        <end position="246"/>
    </location>
</feature>
<reference evidence="4 5" key="1">
    <citation type="journal article" date="2018" name="Mol. Biol. Evol.">
        <title>Broad Genomic Sampling Reveals a Smut Pathogenic Ancestry of the Fungal Clade Ustilaginomycotina.</title>
        <authorList>
            <person name="Kijpornyongpan T."/>
            <person name="Mondo S.J."/>
            <person name="Barry K."/>
            <person name="Sandor L."/>
            <person name="Lee J."/>
            <person name="Lipzen A."/>
            <person name="Pangilinan J."/>
            <person name="LaButti K."/>
            <person name="Hainaut M."/>
            <person name="Henrissat B."/>
            <person name="Grigoriev I.V."/>
            <person name="Spatafora J.W."/>
            <person name="Aime M.C."/>
        </authorList>
    </citation>
    <scope>NUCLEOTIDE SEQUENCE [LARGE SCALE GENOMIC DNA]</scope>
    <source>
        <strain evidence="4 5">MCA 4198</strain>
    </source>
</reference>